<dbReference type="EMBL" id="BGPR01044352">
    <property type="protein sequence ID" value="GBO21105.1"/>
    <property type="molecule type" value="Genomic_DNA"/>
</dbReference>
<organism evidence="2 3">
    <name type="scientific">Araneus ventricosus</name>
    <name type="common">Orbweaver spider</name>
    <name type="synonym">Epeira ventricosa</name>
    <dbReference type="NCBI Taxonomy" id="182803"/>
    <lineage>
        <taxon>Eukaryota</taxon>
        <taxon>Metazoa</taxon>
        <taxon>Ecdysozoa</taxon>
        <taxon>Arthropoda</taxon>
        <taxon>Chelicerata</taxon>
        <taxon>Arachnida</taxon>
        <taxon>Araneae</taxon>
        <taxon>Araneomorphae</taxon>
        <taxon>Entelegynae</taxon>
        <taxon>Araneoidea</taxon>
        <taxon>Araneidae</taxon>
        <taxon>Araneus</taxon>
    </lineage>
</organism>
<reference evidence="2 3" key="1">
    <citation type="journal article" date="2019" name="Sci. Rep.">
        <title>Orb-weaving spider Araneus ventricosus genome elucidates the spidroin gene catalogue.</title>
        <authorList>
            <person name="Kono N."/>
            <person name="Nakamura H."/>
            <person name="Ohtoshi R."/>
            <person name="Moran D.A.P."/>
            <person name="Shinohara A."/>
            <person name="Yoshida Y."/>
            <person name="Fujiwara M."/>
            <person name="Mori M."/>
            <person name="Tomita M."/>
            <person name="Arakawa K."/>
        </authorList>
    </citation>
    <scope>NUCLEOTIDE SEQUENCE [LARGE SCALE GENOMIC DNA]</scope>
</reference>
<gene>
    <name evidence="1" type="ORF">AVEN_10396_1</name>
    <name evidence="2" type="ORF">AVEN_129325_1</name>
</gene>
<protein>
    <submittedName>
        <fullName evidence="2">Uncharacterized protein</fullName>
    </submittedName>
</protein>
<evidence type="ECO:0000313" key="1">
    <source>
        <dbReference type="EMBL" id="GBO21105.1"/>
    </source>
</evidence>
<evidence type="ECO:0000313" key="2">
    <source>
        <dbReference type="EMBL" id="GBO21141.1"/>
    </source>
</evidence>
<dbReference type="EMBL" id="BGPR01044373">
    <property type="protein sequence ID" value="GBO21141.1"/>
    <property type="molecule type" value="Genomic_DNA"/>
</dbReference>
<comment type="caution">
    <text evidence="2">The sequence shown here is derived from an EMBL/GenBank/DDBJ whole genome shotgun (WGS) entry which is preliminary data.</text>
</comment>
<sequence length="187" mass="21216">MSFKPRAPFTFPTPRRPLLCSCVFQKSPCSSAVHKLSTCILVSTNCLYVSLSSLTINIFPNADRIFRECFIPERNTQDELVYGRVSHSHARIVDVGRGDKKISPPSTSLLPDSERYIKWFHSLDRRFRSAHPVVQFIHNFQRKGEPNLPLLASRTLSVSFLLVSSAPGMQRAMISCLFSLGHRIPRQ</sequence>
<dbReference type="AlphaFoldDB" id="A0A4Y2V985"/>
<evidence type="ECO:0000313" key="3">
    <source>
        <dbReference type="Proteomes" id="UP000499080"/>
    </source>
</evidence>
<dbReference type="Proteomes" id="UP000499080">
    <property type="component" value="Unassembled WGS sequence"/>
</dbReference>
<keyword evidence="3" id="KW-1185">Reference proteome</keyword>
<accession>A0A4Y2V985</accession>
<name>A0A4Y2V985_ARAVE</name>
<proteinExistence type="predicted"/>